<sequence length="257" mass="30007">MKLQERDKQILQKVFMFMCLRCLQIAELFDMHIKICQRRLRALVKGDYLRKILIPTTESGRSPYLYYPGKSAEELFGIQGYKPRLTNQLSHQQKNTDLLIHLKKSADRAGIKCSLLPEHLIRISGQTLIPDGTLALTRESKSALFFLENCAGTEVIKSPNYNEDIENKLIRYAEIFQNNEIRFYCKFFEYNFQRFRLLYITNSGKRLDSISQIVKKHDSFGFIYMATKSAFLKNNIFAPIWSIPTKNEISASIIKER</sequence>
<reference evidence="1 2" key="1">
    <citation type="journal article" date="2017" name="ISME J.">
        <title>Energy and carbon metabolisms in a deep terrestrial subsurface fluid microbial community.</title>
        <authorList>
            <person name="Momper L."/>
            <person name="Jungbluth S.P."/>
            <person name="Lee M.D."/>
            <person name="Amend J.P."/>
        </authorList>
    </citation>
    <scope>NUCLEOTIDE SEQUENCE [LARGE SCALE GENOMIC DNA]</scope>
    <source>
        <strain evidence="1">SURF_26</strain>
    </source>
</reference>
<dbReference type="EMBL" id="QZJZ01000035">
    <property type="protein sequence ID" value="RJP60104.1"/>
    <property type="molecule type" value="Genomic_DNA"/>
</dbReference>
<comment type="caution">
    <text evidence="1">The sequence shown here is derived from an EMBL/GenBank/DDBJ whole genome shotgun (WGS) entry which is preliminary data.</text>
</comment>
<dbReference type="Proteomes" id="UP000266426">
    <property type="component" value="Unassembled WGS sequence"/>
</dbReference>
<evidence type="ECO:0000313" key="2">
    <source>
        <dbReference type="Proteomes" id="UP000266426"/>
    </source>
</evidence>
<evidence type="ECO:0000313" key="1">
    <source>
        <dbReference type="EMBL" id="RJP60104.1"/>
    </source>
</evidence>
<accession>A0A3A4R1X5</accession>
<organism evidence="1 2">
    <name type="scientific">Candidatus Auribacter fodinae</name>
    <dbReference type="NCBI Taxonomy" id="2093366"/>
    <lineage>
        <taxon>Bacteria</taxon>
        <taxon>Pseudomonadati</taxon>
        <taxon>Candidatus Auribacterota</taxon>
        <taxon>Candidatus Auribacteria</taxon>
        <taxon>Candidatus Auribacterales</taxon>
        <taxon>Candidatus Auribacteraceae</taxon>
        <taxon>Candidatus Auribacter</taxon>
    </lineage>
</organism>
<dbReference type="AlphaFoldDB" id="A0A3A4R1X5"/>
<gene>
    <name evidence="1" type="ORF">C4541_04880</name>
</gene>
<protein>
    <submittedName>
        <fullName evidence="1">Uncharacterized protein</fullName>
    </submittedName>
</protein>
<name>A0A3A4R1X5_9BACT</name>
<proteinExistence type="predicted"/>